<evidence type="ECO:0000313" key="2">
    <source>
        <dbReference type="Proteomes" id="UP001432062"/>
    </source>
</evidence>
<accession>A0ABZ1YLW5</accession>
<reference evidence="1" key="1">
    <citation type="submission" date="2022-10" db="EMBL/GenBank/DDBJ databases">
        <title>The complete genomes of actinobacterial strains from the NBC collection.</title>
        <authorList>
            <person name="Joergensen T.S."/>
            <person name="Alvarez Arevalo M."/>
            <person name="Sterndorff E.B."/>
            <person name="Faurdal D."/>
            <person name="Vuksanovic O."/>
            <person name="Mourched A.-S."/>
            <person name="Charusanti P."/>
            <person name="Shaw S."/>
            <person name="Blin K."/>
            <person name="Weber T."/>
        </authorList>
    </citation>
    <scope>NUCLEOTIDE SEQUENCE</scope>
    <source>
        <strain evidence="1">NBC_01482</strain>
    </source>
</reference>
<protein>
    <submittedName>
        <fullName evidence="1">Uncharacterized protein</fullName>
    </submittedName>
</protein>
<name>A0ABZ1YLW5_9NOCA</name>
<evidence type="ECO:0000313" key="1">
    <source>
        <dbReference type="EMBL" id="WUV42907.1"/>
    </source>
</evidence>
<dbReference type="EMBL" id="CP109441">
    <property type="protein sequence ID" value="WUV42907.1"/>
    <property type="molecule type" value="Genomic_DNA"/>
</dbReference>
<gene>
    <name evidence="1" type="ORF">OG563_27085</name>
</gene>
<organism evidence="1 2">
    <name type="scientific">Nocardia vinacea</name>
    <dbReference type="NCBI Taxonomy" id="96468"/>
    <lineage>
        <taxon>Bacteria</taxon>
        <taxon>Bacillati</taxon>
        <taxon>Actinomycetota</taxon>
        <taxon>Actinomycetes</taxon>
        <taxon>Mycobacteriales</taxon>
        <taxon>Nocardiaceae</taxon>
        <taxon>Nocardia</taxon>
    </lineage>
</organism>
<dbReference type="RefSeq" id="WP_327096165.1">
    <property type="nucleotide sequence ID" value="NZ_CP109149.1"/>
</dbReference>
<dbReference type="Proteomes" id="UP001432062">
    <property type="component" value="Chromosome"/>
</dbReference>
<keyword evidence="2" id="KW-1185">Reference proteome</keyword>
<proteinExistence type="predicted"/>
<sequence length="131" mass="14966">MSAPILRAFDASGRTLADPTDTEVHDLFADLNARWPFAIVERLDREPSEQFYFQIHLDYVGDQDPDLDEEVDVDYDVEFRDGGPDKHYRARIAGLYGFAGMDLVHKVYCAWRAEDPGLADLLSWELLELDG</sequence>